<dbReference type="InterPro" id="IPR051164">
    <property type="entry name" value="NmrA-like_oxidored"/>
</dbReference>
<dbReference type="OrthoDB" id="5180065at2"/>
<dbReference type="Proteomes" id="UP000305233">
    <property type="component" value="Unassembled WGS sequence"/>
</dbReference>
<name>A0A4S5E662_9MICC</name>
<keyword evidence="2" id="KW-0521">NADP</keyword>
<dbReference type="PANTHER" id="PTHR42748:SF7">
    <property type="entry name" value="NMRA LIKE REDOX SENSOR 1-RELATED"/>
    <property type="match status" value="1"/>
</dbReference>
<dbReference type="Pfam" id="PF05368">
    <property type="entry name" value="NmrA"/>
    <property type="match status" value="1"/>
</dbReference>
<evidence type="ECO:0000313" key="4">
    <source>
        <dbReference type="EMBL" id="THJ67017.1"/>
    </source>
</evidence>
<dbReference type="Gene3D" id="3.90.25.10">
    <property type="entry name" value="UDP-galactose 4-epimerase, domain 1"/>
    <property type="match status" value="1"/>
</dbReference>
<dbReference type="AlphaFoldDB" id="A0A4S5E662"/>
<dbReference type="PANTHER" id="PTHR42748">
    <property type="entry name" value="NITROGEN METABOLITE REPRESSION PROTEIN NMRA FAMILY MEMBER"/>
    <property type="match status" value="1"/>
</dbReference>
<evidence type="ECO:0000313" key="5">
    <source>
        <dbReference type="Proteomes" id="UP000305233"/>
    </source>
</evidence>
<comment type="caution">
    <text evidence="4">The sequence shown here is derived from an EMBL/GenBank/DDBJ whole genome shotgun (WGS) entry which is preliminary data.</text>
</comment>
<evidence type="ECO:0000256" key="2">
    <source>
        <dbReference type="ARBA" id="ARBA00022857"/>
    </source>
</evidence>
<feature type="domain" description="NmrA-like" evidence="3">
    <location>
        <begin position="8"/>
        <end position="237"/>
    </location>
</feature>
<comment type="similarity">
    <text evidence="1">Belongs to the NmrA-type oxidoreductase family.</text>
</comment>
<dbReference type="EMBL" id="SSWH01000004">
    <property type="protein sequence ID" value="THJ67017.1"/>
    <property type="molecule type" value="Genomic_DNA"/>
</dbReference>
<accession>A0A4S5E662</accession>
<keyword evidence="5" id="KW-1185">Reference proteome</keyword>
<dbReference type="InterPro" id="IPR036291">
    <property type="entry name" value="NAD(P)-bd_dom_sf"/>
</dbReference>
<dbReference type="CDD" id="cd05251">
    <property type="entry name" value="NmrA_like_SDR_a"/>
    <property type="match status" value="1"/>
</dbReference>
<sequence length="283" mass="29542">MSSADAPVLVLGATGGQGGAVAAALIARGTTVRALVRTPGSASARALARRGVDVVAGSLDDTASLTRAMRGVRSAFAVTTPFESGTHAEVAQGRAIIAAAGKATVPHLVFSSVAGAQQDSGVPHFESKAVIEAELIASAVPSTILGPAYFFDNALGGEEQIRDGVLELPLPDDRPLHQLARADLGRFAATVLLDPQPFTGTRIELASDAPTPHLMAEALTAASGHPVRHERTPLSASGNADMRAMWEFLLDPGYRIDLAQLRATYPDMHWTSFAQWSDEAFVS</sequence>
<evidence type="ECO:0000256" key="1">
    <source>
        <dbReference type="ARBA" id="ARBA00006328"/>
    </source>
</evidence>
<dbReference type="RefSeq" id="WP_136453609.1">
    <property type="nucleotide sequence ID" value="NZ_SSWH01000004.1"/>
</dbReference>
<reference evidence="4 5" key="1">
    <citation type="submission" date="2019-04" db="EMBL/GenBank/DDBJ databases">
        <authorList>
            <person name="Liu Q."/>
            <person name="Xin Y.-H."/>
        </authorList>
    </citation>
    <scope>NUCLEOTIDE SEQUENCE [LARGE SCALE GENOMIC DNA]</scope>
    <source>
        <strain evidence="4 5">AM23</strain>
    </source>
</reference>
<dbReference type="InterPro" id="IPR008030">
    <property type="entry name" value="NmrA-like"/>
</dbReference>
<dbReference type="SUPFAM" id="SSF51735">
    <property type="entry name" value="NAD(P)-binding Rossmann-fold domains"/>
    <property type="match status" value="1"/>
</dbReference>
<proteinExistence type="inferred from homology"/>
<dbReference type="Gene3D" id="3.40.50.720">
    <property type="entry name" value="NAD(P)-binding Rossmann-like Domain"/>
    <property type="match status" value="1"/>
</dbReference>
<evidence type="ECO:0000259" key="3">
    <source>
        <dbReference type="Pfam" id="PF05368"/>
    </source>
</evidence>
<protein>
    <submittedName>
        <fullName evidence="4">NmrA/HSCARG family protein</fullName>
    </submittedName>
</protein>
<organism evidence="4 5">
    <name type="scientific">Arthrobacter echini</name>
    <dbReference type="NCBI Taxonomy" id="1529066"/>
    <lineage>
        <taxon>Bacteria</taxon>
        <taxon>Bacillati</taxon>
        <taxon>Actinomycetota</taxon>
        <taxon>Actinomycetes</taxon>
        <taxon>Micrococcales</taxon>
        <taxon>Micrococcaceae</taxon>
        <taxon>Arthrobacter</taxon>
    </lineage>
</organism>
<gene>
    <name evidence="4" type="ORF">E8P82_06100</name>
</gene>